<evidence type="ECO:0000256" key="2">
    <source>
        <dbReference type="ARBA" id="ARBA00006337"/>
    </source>
</evidence>
<evidence type="ECO:0000256" key="3">
    <source>
        <dbReference type="ARBA" id="ARBA00022692"/>
    </source>
</evidence>
<comment type="caution">
    <text evidence="13">The sequence shown here is derived from an EMBL/GenBank/DDBJ whole genome shotgun (WGS) entry which is preliminary data.</text>
</comment>
<evidence type="ECO:0000256" key="9">
    <source>
        <dbReference type="PROSITE-ProRule" id="PRU01193"/>
    </source>
</evidence>
<feature type="domain" description="CBS" evidence="11">
    <location>
        <begin position="165"/>
        <end position="224"/>
    </location>
</feature>
<feature type="transmembrane region" description="Helical" evidence="10">
    <location>
        <begin position="6"/>
        <end position="22"/>
    </location>
</feature>
<evidence type="ECO:0000313" key="13">
    <source>
        <dbReference type="EMBL" id="HIU28487.1"/>
    </source>
</evidence>
<evidence type="ECO:0000256" key="4">
    <source>
        <dbReference type="ARBA" id="ARBA00022737"/>
    </source>
</evidence>
<keyword evidence="3 9" id="KW-0812">Transmembrane</keyword>
<organism evidence="13 14">
    <name type="scientific">Candidatus Fimisoma avicola</name>
    <dbReference type="NCBI Taxonomy" id="2840826"/>
    <lineage>
        <taxon>Bacteria</taxon>
        <taxon>Bacillati</taxon>
        <taxon>Bacillota</taxon>
        <taxon>Clostridia</taxon>
        <taxon>Eubacteriales</taxon>
        <taxon>Candidatus Fimisoma</taxon>
    </lineage>
</organism>
<evidence type="ECO:0000256" key="8">
    <source>
        <dbReference type="PROSITE-ProRule" id="PRU00703"/>
    </source>
</evidence>
<dbReference type="InterPro" id="IPR036318">
    <property type="entry name" value="FAD-bd_PCMH-like_sf"/>
</dbReference>
<sequence length="380" mass="43204">MLLMIGIYGFFTAMNAAWNYSGNITEKIRSANSLIALAAASFAAWLSFISWELTLAFILCLIVLGQYVPYKIGIQHDDAIAEKTEKFITFISKLLSPVTAVLIAISNVFLKIFRQKTDVDEEVYTEEDVMSMLEAGKESGVFNEEGTKMISSIFAFDDKLAYEVMTPRTDVFMIDVEDPPEVYMKDLMKLRYSRVPVCKGDTDNIIGILHIKDYLIKMMESKDESPAIEPILRKAYFVPDTKKIDSLFLEMQSSRQQIAVLIDEYGGFSGIVTMEDMIEQIMGDIDDEYDEEEEIIDKIDDNTYLVDGDVDLDDLNDELGTSIESESSETIGGFLVDLLGEIPEESDVGKEIEYDNFKFKIMAVSERRIERVKMYIFDKK</sequence>
<proteinExistence type="inferred from homology"/>
<evidence type="ECO:0000259" key="12">
    <source>
        <dbReference type="PROSITE" id="PS51846"/>
    </source>
</evidence>
<keyword evidence="4" id="KW-0677">Repeat</keyword>
<dbReference type="InterPro" id="IPR002550">
    <property type="entry name" value="CNNM"/>
</dbReference>
<evidence type="ECO:0000256" key="6">
    <source>
        <dbReference type="ARBA" id="ARBA00023122"/>
    </source>
</evidence>
<dbReference type="AlphaFoldDB" id="A0A9D1I5Z4"/>
<dbReference type="Gene3D" id="3.10.580.10">
    <property type="entry name" value="CBS-domain"/>
    <property type="match status" value="1"/>
</dbReference>
<dbReference type="PANTHER" id="PTHR22777">
    <property type="entry name" value="HEMOLYSIN-RELATED"/>
    <property type="match status" value="1"/>
</dbReference>
<dbReference type="FunFam" id="3.10.580.10:FF:000002">
    <property type="entry name" value="Magnesium/cobalt efflux protein CorC"/>
    <property type="match status" value="1"/>
</dbReference>
<reference evidence="13" key="1">
    <citation type="submission" date="2020-10" db="EMBL/GenBank/DDBJ databases">
        <authorList>
            <person name="Gilroy R."/>
        </authorList>
    </citation>
    <scope>NUCLEOTIDE SEQUENCE</scope>
    <source>
        <strain evidence="13">11300</strain>
    </source>
</reference>
<dbReference type="InterPro" id="IPR000644">
    <property type="entry name" value="CBS_dom"/>
</dbReference>
<dbReference type="SUPFAM" id="SSF56176">
    <property type="entry name" value="FAD-binding/transporter-associated domain-like"/>
    <property type="match status" value="1"/>
</dbReference>
<dbReference type="InterPro" id="IPR016169">
    <property type="entry name" value="FAD-bd_PCMH_sub2"/>
</dbReference>
<feature type="transmembrane region" description="Helical" evidence="10">
    <location>
        <begin position="87"/>
        <end position="110"/>
    </location>
</feature>
<comment type="similarity">
    <text evidence="2">Belongs to the UPF0053 family.</text>
</comment>
<evidence type="ECO:0000256" key="10">
    <source>
        <dbReference type="SAM" id="Phobius"/>
    </source>
</evidence>
<feature type="domain" description="CBS" evidence="11">
    <location>
        <begin position="231"/>
        <end position="288"/>
    </location>
</feature>
<evidence type="ECO:0000313" key="14">
    <source>
        <dbReference type="Proteomes" id="UP000824091"/>
    </source>
</evidence>
<dbReference type="SUPFAM" id="SSF54631">
    <property type="entry name" value="CBS-domain pair"/>
    <property type="match status" value="1"/>
</dbReference>
<dbReference type="PROSITE" id="PS51371">
    <property type="entry name" value="CBS"/>
    <property type="match status" value="2"/>
</dbReference>
<keyword evidence="5 9" id="KW-1133">Transmembrane helix</keyword>
<dbReference type="GO" id="GO:0005886">
    <property type="term" value="C:plasma membrane"/>
    <property type="evidence" value="ECO:0007669"/>
    <property type="project" value="TreeGrafter"/>
</dbReference>
<evidence type="ECO:0000256" key="5">
    <source>
        <dbReference type="ARBA" id="ARBA00022989"/>
    </source>
</evidence>
<dbReference type="InterPro" id="IPR005170">
    <property type="entry name" value="Transptr-assoc_dom"/>
</dbReference>
<dbReference type="SMART" id="SM01091">
    <property type="entry name" value="CorC_HlyC"/>
    <property type="match status" value="1"/>
</dbReference>
<evidence type="ECO:0000256" key="7">
    <source>
        <dbReference type="ARBA" id="ARBA00023136"/>
    </source>
</evidence>
<dbReference type="Proteomes" id="UP000824091">
    <property type="component" value="Unassembled WGS sequence"/>
</dbReference>
<protein>
    <submittedName>
        <fullName evidence="13">HlyC/CorC family transporter</fullName>
    </submittedName>
</protein>
<dbReference type="InterPro" id="IPR046342">
    <property type="entry name" value="CBS_dom_sf"/>
</dbReference>
<dbReference type="Pfam" id="PF00571">
    <property type="entry name" value="CBS"/>
    <property type="match status" value="2"/>
</dbReference>
<name>A0A9D1I5Z4_9FIRM</name>
<dbReference type="GO" id="GO:0050660">
    <property type="term" value="F:flavin adenine dinucleotide binding"/>
    <property type="evidence" value="ECO:0007669"/>
    <property type="project" value="InterPro"/>
</dbReference>
<gene>
    <name evidence="13" type="ORF">IAD16_08925</name>
</gene>
<feature type="transmembrane region" description="Helical" evidence="10">
    <location>
        <begin position="34"/>
        <end position="67"/>
    </location>
</feature>
<keyword evidence="7 9" id="KW-0472">Membrane</keyword>
<dbReference type="PANTHER" id="PTHR22777:SF17">
    <property type="entry name" value="UPF0053 PROTEIN SLL0260"/>
    <property type="match status" value="1"/>
</dbReference>
<dbReference type="Pfam" id="PF01595">
    <property type="entry name" value="CNNM"/>
    <property type="match status" value="1"/>
</dbReference>
<evidence type="ECO:0000259" key="11">
    <source>
        <dbReference type="PROSITE" id="PS51371"/>
    </source>
</evidence>
<dbReference type="Gene3D" id="3.30.465.10">
    <property type="match status" value="1"/>
</dbReference>
<dbReference type="PROSITE" id="PS51846">
    <property type="entry name" value="CNNM"/>
    <property type="match status" value="1"/>
</dbReference>
<comment type="subcellular location">
    <subcellularLocation>
        <location evidence="1">Membrane</location>
        <topology evidence="1">Multi-pass membrane protein</topology>
    </subcellularLocation>
</comment>
<evidence type="ECO:0000256" key="1">
    <source>
        <dbReference type="ARBA" id="ARBA00004141"/>
    </source>
</evidence>
<keyword evidence="6 8" id="KW-0129">CBS domain</keyword>
<dbReference type="InterPro" id="IPR044751">
    <property type="entry name" value="Ion_transp-like_CBS"/>
</dbReference>
<reference evidence="13" key="2">
    <citation type="journal article" date="2021" name="PeerJ">
        <title>Extensive microbial diversity within the chicken gut microbiome revealed by metagenomics and culture.</title>
        <authorList>
            <person name="Gilroy R."/>
            <person name="Ravi A."/>
            <person name="Getino M."/>
            <person name="Pursley I."/>
            <person name="Horton D.L."/>
            <person name="Alikhan N.F."/>
            <person name="Baker D."/>
            <person name="Gharbi K."/>
            <person name="Hall N."/>
            <person name="Watson M."/>
            <person name="Adriaenssens E.M."/>
            <person name="Foster-Nyarko E."/>
            <person name="Jarju S."/>
            <person name="Secka A."/>
            <person name="Antonio M."/>
            <person name="Oren A."/>
            <person name="Chaudhuri R.R."/>
            <person name="La Ragione R."/>
            <person name="Hildebrand F."/>
            <person name="Pallen M.J."/>
        </authorList>
    </citation>
    <scope>NUCLEOTIDE SEQUENCE</scope>
    <source>
        <strain evidence="13">11300</strain>
    </source>
</reference>
<dbReference type="CDD" id="cd04590">
    <property type="entry name" value="CBS_pair_CorC_HlyC_assoc"/>
    <property type="match status" value="1"/>
</dbReference>
<accession>A0A9D1I5Z4</accession>
<feature type="domain" description="CNNM transmembrane" evidence="12">
    <location>
        <begin position="1"/>
        <end position="146"/>
    </location>
</feature>
<dbReference type="Pfam" id="PF03471">
    <property type="entry name" value="CorC_HlyC"/>
    <property type="match status" value="1"/>
</dbReference>
<dbReference type="EMBL" id="DVMO01000139">
    <property type="protein sequence ID" value="HIU28487.1"/>
    <property type="molecule type" value="Genomic_DNA"/>
</dbReference>